<evidence type="ECO:0000313" key="10">
    <source>
        <dbReference type="EMBL" id="GAA0666263.1"/>
    </source>
</evidence>
<evidence type="ECO:0000256" key="4">
    <source>
        <dbReference type="ARBA" id="ARBA00023125"/>
    </source>
</evidence>
<dbReference type="SUPFAM" id="SSF52172">
    <property type="entry name" value="CheY-like"/>
    <property type="match status" value="1"/>
</dbReference>
<keyword evidence="3" id="KW-0805">Transcription regulation</keyword>
<dbReference type="InterPro" id="IPR001789">
    <property type="entry name" value="Sig_transdc_resp-reg_receiver"/>
</dbReference>
<evidence type="ECO:0000256" key="7">
    <source>
        <dbReference type="PROSITE-ProRule" id="PRU01091"/>
    </source>
</evidence>
<dbReference type="SMART" id="SM00862">
    <property type="entry name" value="Trans_reg_C"/>
    <property type="match status" value="1"/>
</dbReference>
<feature type="domain" description="Response regulatory" evidence="8">
    <location>
        <begin position="18"/>
        <end position="131"/>
    </location>
</feature>
<keyword evidence="1 6" id="KW-0597">Phosphoprotein</keyword>
<dbReference type="PANTHER" id="PTHR48111">
    <property type="entry name" value="REGULATOR OF RPOS"/>
    <property type="match status" value="1"/>
</dbReference>
<evidence type="ECO:0000256" key="1">
    <source>
        <dbReference type="ARBA" id="ARBA00022553"/>
    </source>
</evidence>
<comment type="caution">
    <text evidence="10">The sequence shown here is derived from an EMBL/GenBank/DDBJ whole genome shotgun (WGS) entry which is preliminary data.</text>
</comment>
<dbReference type="EMBL" id="BAAAES010000007">
    <property type="protein sequence ID" value="GAA0666263.1"/>
    <property type="molecule type" value="Genomic_DNA"/>
</dbReference>
<dbReference type="Pfam" id="PF00072">
    <property type="entry name" value="Response_reg"/>
    <property type="match status" value="1"/>
</dbReference>
<keyword evidence="11" id="KW-1185">Reference proteome</keyword>
<dbReference type="Gene3D" id="6.10.250.690">
    <property type="match status" value="1"/>
</dbReference>
<protein>
    <submittedName>
        <fullName evidence="10">Response regulator</fullName>
    </submittedName>
</protein>
<feature type="modified residue" description="4-aspartylphosphate" evidence="6">
    <location>
        <position position="67"/>
    </location>
</feature>
<dbReference type="Gene3D" id="1.10.10.10">
    <property type="entry name" value="Winged helix-like DNA-binding domain superfamily/Winged helix DNA-binding domain"/>
    <property type="match status" value="1"/>
</dbReference>
<dbReference type="CDD" id="cd17574">
    <property type="entry name" value="REC_OmpR"/>
    <property type="match status" value="1"/>
</dbReference>
<evidence type="ECO:0000256" key="3">
    <source>
        <dbReference type="ARBA" id="ARBA00023015"/>
    </source>
</evidence>
<dbReference type="InterPro" id="IPR011006">
    <property type="entry name" value="CheY-like_superfamily"/>
</dbReference>
<sequence length="251" mass="27650">MQETDRMAIAEPMGDMPHLLLVDDERSIREPLAQYLTKQGFRVTQAADAESARTRLAAYAIDLVILDVMMPGEDGLSLCRHIAATTDTPVILLTAKAEETDRIVGLEMGADDYVVKPFSPRELATRVKVVLRRLTAGGARQHPPESGSYAFAGWVLKTGERALVDREGVSVPLSTGEYNLLLALVTRPRQVLTRDQLLDLTQGREAAAFDRAIDNQVSRLRRKIEADAKLPEIIKTVWGGGYTLAAEVTRL</sequence>
<dbReference type="InterPro" id="IPR036388">
    <property type="entry name" value="WH-like_DNA-bd_sf"/>
</dbReference>
<dbReference type="PROSITE" id="PS51755">
    <property type="entry name" value="OMPR_PHOB"/>
    <property type="match status" value="1"/>
</dbReference>
<feature type="DNA-binding region" description="OmpR/PhoB-type" evidence="7">
    <location>
        <begin position="146"/>
        <end position="246"/>
    </location>
</feature>
<evidence type="ECO:0000259" key="9">
    <source>
        <dbReference type="PROSITE" id="PS51755"/>
    </source>
</evidence>
<dbReference type="Proteomes" id="UP001500238">
    <property type="component" value="Unassembled WGS sequence"/>
</dbReference>
<dbReference type="Gene3D" id="3.40.50.2300">
    <property type="match status" value="1"/>
</dbReference>
<dbReference type="SUPFAM" id="SSF46894">
    <property type="entry name" value="C-terminal effector domain of the bipartite response regulators"/>
    <property type="match status" value="1"/>
</dbReference>
<name>A0ABN1HSZ2_9SPHN</name>
<keyword evidence="4 7" id="KW-0238">DNA-binding</keyword>
<evidence type="ECO:0000313" key="11">
    <source>
        <dbReference type="Proteomes" id="UP001500238"/>
    </source>
</evidence>
<dbReference type="SMART" id="SM00448">
    <property type="entry name" value="REC"/>
    <property type="match status" value="1"/>
</dbReference>
<dbReference type="CDD" id="cd00383">
    <property type="entry name" value="trans_reg_C"/>
    <property type="match status" value="1"/>
</dbReference>
<evidence type="ECO:0000259" key="8">
    <source>
        <dbReference type="PROSITE" id="PS50110"/>
    </source>
</evidence>
<dbReference type="PROSITE" id="PS50110">
    <property type="entry name" value="RESPONSE_REGULATORY"/>
    <property type="match status" value="1"/>
</dbReference>
<dbReference type="InterPro" id="IPR039420">
    <property type="entry name" value="WalR-like"/>
</dbReference>
<dbReference type="InterPro" id="IPR016032">
    <property type="entry name" value="Sig_transdc_resp-reg_C-effctor"/>
</dbReference>
<dbReference type="Pfam" id="PF00486">
    <property type="entry name" value="Trans_reg_C"/>
    <property type="match status" value="1"/>
</dbReference>
<evidence type="ECO:0000256" key="5">
    <source>
        <dbReference type="ARBA" id="ARBA00023163"/>
    </source>
</evidence>
<dbReference type="PANTHER" id="PTHR48111:SF4">
    <property type="entry name" value="DNA-BINDING DUAL TRANSCRIPTIONAL REGULATOR OMPR"/>
    <property type="match status" value="1"/>
</dbReference>
<keyword evidence="2" id="KW-0902">Two-component regulatory system</keyword>
<dbReference type="InterPro" id="IPR001867">
    <property type="entry name" value="OmpR/PhoB-type_DNA-bd"/>
</dbReference>
<gene>
    <name evidence="10" type="ORF">GCM10009102_15190</name>
</gene>
<keyword evidence="5" id="KW-0804">Transcription</keyword>
<proteinExistence type="predicted"/>
<feature type="domain" description="OmpR/PhoB-type" evidence="9">
    <location>
        <begin position="146"/>
        <end position="246"/>
    </location>
</feature>
<reference evidence="10 11" key="1">
    <citation type="journal article" date="2019" name="Int. J. Syst. Evol. Microbiol.">
        <title>The Global Catalogue of Microorganisms (GCM) 10K type strain sequencing project: providing services to taxonomists for standard genome sequencing and annotation.</title>
        <authorList>
            <consortium name="The Broad Institute Genomics Platform"/>
            <consortium name="The Broad Institute Genome Sequencing Center for Infectious Disease"/>
            <person name="Wu L."/>
            <person name="Ma J."/>
        </authorList>
    </citation>
    <scope>NUCLEOTIDE SEQUENCE [LARGE SCALE GENOMIC DNA]</scope>
    <source>
        <strain evidence="10 11">JCM 14603</strain>
    </source>
</reference>
<evidence type="ECO:0000256" key="6">
    <source>
        <dbReference type="PROSITE-ProRule" id="PRU00169"/>
    </source>
</evidence>
<evidence type="ECO:0000256" key="2">
    <source>
        <dbReference type="ARBA" id="ARBA00023012"/>
    </source>
</evidence>
<accession>A0ABN1HSZ2</accession>
<organism evidence="10 11">
    <name type="scientific">Sphingomonas insulae</name>
    <dbReference type="NCBI Taxonomy" id="424800"/>
    <lineage>
        <taxon>Bacteria</taxon>
        <taxon>Pseudomonadati</taxon>
        <taxon>Pseudomonadota</taxon>
        <taxon>Alphaproteobacteria</taxon>
        <taxon>Sphingomonadales</taxon>
        <taxon>Sphingomonadaceae</taxon>
        <taxon>Sphingomonas</taxon>
    </lineage>
</organism>